<dbReference type="Gene3D" id="3.40.109.10">
    <property type="entry name" value="NADH Oxidase"/>
    <property type="match status" value="1"/>
</dbReference>
<evidence type="ECO:0000256" key="2">
    <source>
        <dbReference type="ARBA" id="ARBA00023002"/>
    </source>
</evidence>
<dbReference type="PANTHER" id="PTHR43673">
    <property type="entry name" value="NAD(P)H NITROREDUCTASE YDGI-RELATED"/>
    <property type="match status" value="1"/>
</dbReference>
<reference evidence="4" key="1">
    <citation type="journal article" date="2021" name="PeerJ">
        <title>Extensive microbial diversity within the chicken gut microbiome revealed by metagenomics and culture.</title>
        <authorList>
            <person name="Gilroy R."/>
            <person name="Ravi A."/>
            <person name="Getino M."/>
            <person name="Pursley I."/>
            <person name="Horton D.L."/>
            <person name="Alikhan N.F."/>
            <person name="Baker D."/>
            <person name="Gharbi K."/>
            <person name="Hall N."/>
            <person name="Watson M."/>
            <person name="Adriaenssens E.M."/>
            <person name="Foster-Nyarko E."/>
            <person name="Jarju S."/>
            <person name="Secka A."/>
            <person name="Antonio M."/>
            <person name="Oren A."/>
            <person name="Chaudhuri R.R."/>
            <person name="La Ragione R."/>
            <person name="Hildebrand F."/>
            <person name="Pallen M.J."/>
        </authorList>
    </citation>
    <scope>NUCLEOTIDE SEQUENCE</scope>
    <source>
        <strain evidence="4">ChiHjej11B10-19426</strain>
    </source>
</reference>
<reference evidence="4" key="2">
    <citation type="submission" date="2021-04" db="EMBL/GenBank/DDBJ databases">
        <authorList>
            <person name="Gilroy R."/>
        </authorList>
    </citation>
    <scope>NUCLEOTIDE SEQUENCE</scope>
    <source>
        <strain evidence="4">ChiHjej11B10-19426</strain>
    </source>
</reference>
<keyword evidence="2" id="KW-0560">Oxidoreductase</keyword>
<comment type="similarity">
    <text evidence="1">Belongs to the nitroreductase family.</text>
</comment>
<evidence type="ECO:0000313" key="4">
    <source>
        <dbReference type="EMBL" id="HIZ15284.1"/>
    </source>
</evidence>
<sequence>MENFAELARCRQSVRRYADRPVEREKLEQCLETTRLSPSANNAQPWRFVVVDRPELRAEVARCAMLGGMNRWASEAPVFVVVVLERPNLLAAVGSVLQNKEYRLLDVGMAANQFCLQAADLGLGTCMVGWFDEKRVRRLLGVPRGKRIPLLIAVGYGEEPLRAKIRKTTDAMASWNRY</sequence>
<name>A0A9D2ILG4_9BACT</name>
<gene>
    <name evidence="4" type="ORF">H9816_05180</name>
</gene>
<dbReference type="EMBL" id="DXCC01000017">
    <property type="protein sequence ID" value="HIZ15284.1"/>
    <property type="molecule type" value="Genomic_DNA"/>
</dbReference>
<evidence type="ECO:0000256" key="1">
    <source>
        <dbReference type="ARBA" id="ARBA00007118"/>
    </source>
</evidence>
<dbReference type="SUPFAM" id="SSF55469">
    <property type="entry name" value="FMN-dependent nitroreductase-like"/>
    <property type="match status" value="1"/>
</dbReference>
<evidence type="ECO:0000259" key="3">
    <source>
        <dbReference type="Pfam" id="PF00881"/>
    </source>
</evidence>
<accession>A0A9D2ILG4</accession>
<evidence type="ECO:0000313" key="5">
    <source>
        <dbReference type="Proteomes" id="UP000824014"/>
    </source>
</evidence>
<dbReference type="GO" id="GO:0016491">
    <property type="term" value="F:oxidoreductase activity"/>
    <property type="evidence" value="ECO:0007669"/>
    <property type="project" value="UniProtKB-KW"/>
</dbReference>
<dbReference type="InterPro" id="IPR029479">
    <property type="entry name" value="Nitroreductase"/>
</dbReference>
<dbReference type="Pfam" id="PF00881">
    <property type="entry name" value="Nitroreductase"/>
    <property type="match status" value="1"/>
</dbReference>
<dbReference type="AlphaFoldDB" id="A0A9D2ILG4"/>
<proteinExistence type="inferred from homology"/>
<dbReference type="Proteomes" id="UP000824014">
    <property type="component" value="Unassembled WGS sequence"/>
</dbReference>
<dbReference type="InterPro" id="IPR000415">
    <property type="entry name" value="Nitroreductase-like"/>
</dbReference>
<feature type="domain" description="Nitroreductase" evidence="3">
    <location>
        <begin position="10"/>
        <end position="156"/>
    </location>
</feature>
<comment type="caution">
    <text evidence="4">The sequence shown here is derived from an EMBL/GenBank/DDBJ whole genome shotgun (WGS) entry which is preliminary data.</text>
</comment>
<dbReference type="PANTHER" id="PTHR43673:SF10">
    <property type="entry name" value="NADH DEHYDROGENASE_NAD(P)H NITROREDUCTASE XCC3605-RELATED"/>
    <property type="match status" value="1"/>
</dbReference>
<protein>
    <submittedName>
        <fullName evidence="4">Nitroreductase family protein</fullName>
    </submittedName>
</protein>
<organism evidence="4 5">
    <name type="scientific">Candidatus Tidjanibacter faecipullorum</name>
    <dbReference type="NCBI Taxonomy" id="2838766"/>
    <lineage>
        <taxon>Bacteria</taxon>
        <taxon>Pseudomonadati</taxon>
        <taxon>Bacteroidota</taxon>
        <taxon>Bacteroidia</taxon>
        <taxon>Bacteroidales</taxon>
        <taxon>Rikenellaceae</taxon>
        <taxon>Tidjanibacter</taxon>
    </lineage>
</organism>